<keyword evidence="4 5" id="KW-0472">Membrane</keyword>
<dbReference type="NCBIfam" id="TIGR00785">
    <property type="entry name" value="dass"/>
    <property type="match status" value="1"/>
</dbReference>
<feature type="transmembrane region" description="Helical" evidence="5">
    <location>
        <begin position="175"/>
        <end position="198"/>
    </location>
</feature>
<feature type="transmembrane region" description="Helical" evidence="5">
    <location>
        <begin position="58"/>
        <end position="76"/>
    </location>
</feature>
<dbReference type="PANTHER" id="PTHR10283:SF82">
    <property type="entry name" value="SOLUTE CARRIER FAMILY 13 MEMBER 2"/>
    <property type="match status" value="1"/>
</dbReference>
<dbReference type="AlphaFoldDB" id="A0A074L3F0"/>
<proteinExistence type="predicted"/>
<dbReference type="GO" id="GO:0008514">
    <property type="term" value="F:organic anion transmembrane transporter activity"/>
    <property type="evidence" value="ECO:0007669"/>
    <property type="project" value="UniProtKB-ARBA"/>
</dbReference>
<comment type="subcellular location">
    <subcellularLocation>
        <location evidence="1">Membrane</location>
        <topology evidence="1">Multi-pass membrane protein</topology>
    </subcellularLocation>
</comment>
<feature type="transmembrane region" description="Helical" evidence="5">
    <location>
        <begin position="301"/>
        <end position="320"/>
    </location>
</feature>
<evidence type="ECO:0000313" key="6">
    <source>
        <dbReference type="EMBL" id="KEO74388.1"/>
    </source>
</evidence>
<dbReference type="PANTHER" id="PTHR10283">
    <property type="entry name" value="SOLUTE CARRIER FAMILY 13 MEMBER"/>
    <property type="match status" value="1"/>
</dbReference>
<feature type="transmembrane region" description="Helical" evidence="5">
    <location>
        <begin position="145"/>
        <end position="163"/>
    </location>
</feature>
<feature type="transmembrane region" description="Helical" evidence="5">
    <location>
        <begin position="82"/>
        <end position="100"/>
    </location>
</feature>
<dbReference type="STRING" id="1048983.EL17_06535"/>
<reference evidence="6 7" key="1">
    <citation type="submission" date="2014-04" db="EMBL/GenBank/DDBJ databases">
        <title>Characterization and application of a salt tolerant electro-active bacterium.</title>
        <authorList>
            <person name="Yang L."/>
            <person name="Wei S."/>
            <person name="Tay Q.X.M."/>
        </authorList>
    </citation>
    <scope>NUCLEOTIDE SEQUENCE [LARGE SCALE GENOMIC DNA]</scope>
    <source>
        <strain evidence="6 7">LY1</strain>
    </source>
</reference>
<evidence type="ECO:0000256" key="1">
    <source>
        <dbReference type="ARBA" id="ARBA00004141"/>
    </source>
</evidence>
<feature type="transmembrane region" description="Helical" evidence="5">
    <location>
        <begin position="462"/>
        <end position="482"/>
    </location>
</feature>
<feature type="transmembrane region" description="Helical" evidence="5">
    <location>
        <begin position="218"/>
        <end position="245"/>
    </location>
</feature>
<organism evidence="6 7">
    <name type="scientific">Anditalea andensis</name>
    <dbReference type="NCBI Taxonomy" id="1048983"/>
    <lineage>
        <taxon>Bacteria</taxon>
        <taxon>Pseudomonadati</taxon>
        <taxon>Bacteroidota</taxon>
        <taxon>Cytophagia</taxon>
        <taxon>Cytophagales</taxon>
        <taxon>Cytophagaceae</taxon>
        <taxon>Anditalea</taxon>
    </lineage>
</organism>
<evidence type="ECO:0000313" key="7">
    <source>
        <dbReference type="Proteomes" id="UP000027821"/>
    </source>
</evidence>
<feature type="transmembrane region" description="Helical" evidence="5">
    <location>
        <begin position="374"/>
        <end position="390"/>
    </location>
</feature>
<dbReference type="GO" id="GO:1905039">
    <property type="term" value="P:carboxylic acid transmembrane transport"/>
    <property type="evidence" value="ECO:0007669"/>
    <property type="project" value="UniProtKB-ARBA"/>
</dbReference>
<dbReference type="Proteomes" id="UP000027821">
    <property type="component" value="Unassembled WGS sequence"/>
</dbReference>
<feature type="transmembrane region" description="Helical" evidence="5">
    <location>
        <begin position="429"/>
        <end position="450"/>
    </location>
</feature>
<gene>
    <name evidence="6" type="ORF">EL17_06535</name>
</gene>
<accession>A0A074L3F0</accession>
<dbReference type="EMBL" id="JMIH01000015">
    <property type="protein sequence ID" value="KEO74388.1"/>
    <property type="molecule type" value="Genomic_DNA"/>
</dbReference>
<comment type="caution">
    <text evidence="6">The sequence shown here is derived from an EMBL/GenBank/DDBJ whole genome shotgun (WGS) entry which is preliminary data.</text>
</comment>
<feature type="transmembrane region" description="Helical" evidence="5">
    <location>
        <begin position="402"/>
        <end position="423"/>
    </location>
</feature>
<feature type="transmembrane region" description="Helical" evidence="5">
    <location>
        <begin position="341"/>
        <end position="362"/>
    </location>
</feature>
<protein>
    <submittedName>
        <fullName evidence="6">Anion transporter</fullName>
    </submittedName>
</protein>
<feature type="transmembrane region" description="Helical" evidence="5">
    <location>
        <begin position="7"/>
        <end position="26"/>
    </location>
</feature>
<sequence length="483" mass="52344">MGIPKKFQLSVGLIIGPVLFFISYIISLTSEVPDMVLVLGVAAWMVTWWITEAVPIPATSLLPIILFPVLGIFDMMSATTPYADPVIFLFMGGFIIALAMEHNKLHLRIALKLITLTGSKPNGIILGFYTATFVLSMWISNTATAVMMLPVALSIINLFKIQVPSIEQDKGYKNFALTLMLGIAYAANIGGVVTIIGTPPNVVMVGMMRQFLNMEVDFNTWLLIGIPLGLLMIVIMYGLLVYVLYPNRMAAIAGSDQLIKSQLAELGPMGNAEIRVSLIVMATALGWILRSPINNVIGTPVLNDTLIAMVGGVLMFIIPAGQTGQKGLMGWQQMDRMPWGILLLFGGGLCLAKAMEASGIVLEVGNFVSSFENIPEWTLILILTFTSLFLTELMSNVALTTIFIPVVIGIASGMGLPALILVIPVTLAASFAFMLPIATPPNAILFSSGLIRMKDMIKAGIWLNLIATLIIVFFALTIIKWIY</sequence>
<dbReference type="Pfam" id="PF00939">
    <property type="entry name" value="Na_sulph_symp"/>
    <property type="match status" value="1"/>
</dbReference>
<keyword evidence="7" id="KW-1185">Reference proteome</keyword>
<feature type="transmembrane region" description="Helical" evidence="5">
    <location>
        <begin position="266"/>
        <end position="289"/>
    </location>
</feature>
<dbReference type="eggNOG" id="COG0471">
    <property type="taxonomic scope" value="Bacteria"/>
</dbReference>
<keyword evidence="2 5" id="KW-0812">Transmembrane</keyword>
<evidence type="ECO:0000256" key="3">
    <source>
        <dbReference type="ARBA" id="ARBA00022989"/>
    </source>
</evidence>
<evidence type="ECO:0000256" key="4">
    <source>
        <dbReference type="ARBA" id="ARBA00023136"/>
    </source>
</evidence>
<keyword evidence="3 5" id="KW-1133">Transmembrane helix</keyword>
<dbReference type="InterPro" id="IPR001898">
    <property type="entry name" value="SLC13A/DASS"/>
</dbReference>
<dbReference type="RefSeq" id="WP_240485951.1">
    <property type="nucleotide sequence ID" value="NZ_JMIH01000015.1"/>
</dbReference>
<evidence type="ECO:0000256" key="5">
    <source>
        <dbReference type="SAM" id="Phobius"/>
    </source>
</evidence>
<evidence type="ECO:0000256" key="2">
    <source>
        <dbReference type="ARBA" id="ARBA00022692"/>
    </source>
</evidence>
<dbReference type="GO" id="GO:0005886">
    <property type="term" value="C:plasma membrane"/>
    <property type="evidence" value="ECO:0007669"/>
    <property type="project" value="TreeGrafter"/>
</dbReference>
<name>A0A074L3F0_9BACT</name>